<organism evidence="1 2">
    <name type="scientific">Scleroderma citrinum Foug A</name>
    <dbReference type="NCBI Taxonomy" id="1036808"/>
    <lineage>
        <taxon>Eukaryota</taxon>
        <taxon>Fungi</taxon>
        <taxon>Dikarya</taxon>
        <taxon>Basidiomycota</taxon>
        <taxon>Agaricomycotina</taxon>
        <taxon>Agaricomycetes</taxon>
        <taxon>Agaricomycetidae</taxon>
        <taxon>Boletales</taxon>
        <taxon>Sclerodermatineae</taxon>
        <taxon>Sclerodermataceae</taxon>
        <taxon>Scleroderma</taxon>
    </lineage>
</organism>
<name>A0A0C3E8K8_9AGAM</name>
<reference evidence="1 2" key="1">
    <citation type="submission" date="2014-04" db="EMBL/GenBank/DDBJ databases">
        <authorList>
            <consortium name="DOE Joint Genome Institute"/>
            <person name="Kuo A."/>
            <person name="Kohler A."/>
            <person name="Nagy L.G."/>
            <person name="Floudas D."/>
            <person name="Copeland A."/>
            <person name="Barry K.W."/>
            <person name="Cichocki N."/>
            <person name="Veneault-Fourrey C."/>
            <person name="LaButti K."/>
            <person name="Lindquist E.A."/>
            <person name="Lipzen A."/>
            <person name="Lundell T."/>
            <person name="Morin E."/>
            <person name="Murat C."/>
            <person name="Sun H."/>
            <person name="Tunlid A."/>
            <person name="Henrissat B."/>
            <person name="Grigoriev I.V."/>
            <person name="Hibbett D.S."/>
            <person name="Martin F."/>
            <person name="Nordberg H.P."/>
            <person name="Cantor M.N."/>
            <person name="Hua S.X."/>
        </authorList>
    </citation>
    <scope>NUCLEOTIDE SEQUENCE [LARGE SCALE GENOMIC DNA]</scope>
    <source>
        <strain evidence="1 2">Foug A</strain>
    </source>
</reference>
<proteinExistence type="predicted"/>
<dbReference type="EMBL" id="KN822029">
    <property type="protein sequence ID" value="KIM64326.1"/>
    <property type="molecule type" value="Genomic_DNA"/>
</dbReference>
<evidence type="ECO:0000313" key="1">
    <source>
        <dbReference type="EMBL" id="KIM64326.1"/>
    </source>
</evidence>
<evidence type="ECO:0000313" key="2">
    <source>
        <dbReference type="Proteomes" id="UP000053989"/>
    </source>
</evidence>
<dbReference type="HOGENOM" id="CLU_3088615_0_0_1"/>
<gene>
    <name evidence="1" type="ORF">SCLCIDRAFT_1213427</name>
</gene>
<reference evidence="2" key="2">
    <citation type="submission" date="2015-01" db="EMBL/GenBank/DDBJ databases">
        <title>Evolutionary Origins and Diversification of the Mycorrhizal Mutualists.</title>
        <authorList>
            <consortium name="DOE Joint Genome Institute"/>
            <consortium name="Mycorrhizal Genomics Consortium"/>
            <person name="Kohler A."/>
            <person name="Kuo A."/>
            <person name="Nagy L.G."/>
            <person name="Floudas D."/>
            <person name="Copeland A."/>
            <person name="Barry K.W."/>
            <person name="Cichocki N."/>
            <person name="Veneault-Fourrey C."/>
            <person name="LaButti K."/>
            <person name="Lindquist E.A."/>
            <person name="Lipzen A."/>
            <person name="Lundell T."/>
            <person name="Morin E."/>
            <person name="Murat C."/>
            <person name="Riley R."/>
            <person name="Ohm R."/>
            <person name="Sun H."/>
            <person name="Tunlid A."/>
            <person name="Henrissat B."/>
            <person name="Grigoriev I.V."/>
            <person name="Hibbett D.S."/>
            <person name="Martin F."/>
        </authorList>
    </citation>
    <scope>NUCLEOTIDE SEQUENCE [LARGE SCALE GENOMIC DNA]</scope>
    <source>
        <strain evidence="2">Foug A</strain>
    </source>
</reference>
<keyword evidence="2" id="KW-1185">Reference proteome</keyword>
<sequence>MPPFCRPPAHKTLINQKGPALYHHNYTSTIPIEQQCRSFVITSSVKGGMETV</sequence>
<dbReference type="AlphaFoldDB" id="A0A0C3E8K8"/>
<accession>A0A0C3E8K8</accession>
<dbReference type="InParanoid" id="A0A0C3E8K8"/>
<dbReference type="Proteomes" id="UP000053989">
    <property type="component" value="Unassembled WGS sequence"/>
</dbReference>
<protein>
    <submittedName>
        <fullName evidence="1">Uncharacterized protein</fullName>
    </submittedName>
</protein>